<dbReference type="RefSeq" id="WP_018574712.1">
    <property type="nucleotide sequence ID" value="NZ_CP065725.1"/>
</dbReference>
<organism evidence="3 4">
    <name type="scientific">Oligella ureolytica</name>
    <dbReference type="NCBI Taxonomy" id="90244"/>
    <lineage>
        <taxon>Bacteria</taxon>
        <taxon>Pseudomonadati</taxon>
        <taxon>Pseudomonadota</taxon>
        <taxon>Betaproteobacteria</taxon>
        <taxon>Burkholderiales</taxon>
        <taxon>Alcaligenaceae</taxon>
        <taxon>Oligella</taxon>
    </lineage>
</organism>
<dbReference type="SMART" id="SM01006">
    <property type="entry name" value="AlcB"/>
    <property type="match status" value="1"/>
</dbReference>
<evidence type="ECO:0000313" key="3">
    <source>
        <dbReference type="EMBL" id="QPT39834.1"/>
    </source>
</evidence>
<dbReference type="PANTHER" id="PTHR31438">
    <property type="entry name" value="LYSINE N-ACYLTRANSFERASE C17G9.06C-RELATED"/>
    <property type="match status" value="1"/>
</dbReference>
<evidence type="ECO:0000313" key="4">
    <source>
        <dbReference type="Proteomes" id="UP000594903"/>
    </source>
</evidence>
<accession>A0A7T3BRY6</accession>
<sequence length="205" mass="24146">MREQKMITSDLPSEYFLCVQNFEIGFHKVRYPFDIPLLHKWLNAKHTIEQWKLNKPLSELITYFGKATKDKHQKLFLISCDGVPFGYCEIYAVIGDRLANYYDNVTPFDMGWHVLIGERAFLSKSFAQILIYAISNFVFLKTQAIRIIVEPDVRVKWHVIAEKYAYYKDSVVVFPEKNANIFRCSKENFYESDGYFLHSTVEVNK</sequence>
<dbReference type="InterPro" id="IPR019432">
    <property type="entry name" value="Acyltransferase_MbtK/IucB-like"/>
</dbReference>
<protein>
    <submittedName>
        <fullName evidence="3">Acetyltransferase</fullName>
    </submittedName>
</protein>
<dbReference type="InterPro" id="IPR016181">
    <property type="entry name" value="Acyl_CoA_acyltransferase"/>
</dbReference>
<dbReference type="Gene3D" id="3.40.630.30">
    <property type="match status" value="1"/>
</dbReference>
<evidence type="ECO:0000259" key="2">
    <source>
        <dbReference type="SMART" id="SM01006"/>
    </source>
</evidence>
<keyword evidence="4" id="KW-1185">Reference proteome</keyword>
<evidence type="ECO:0000256" key="1">
    <source>
        <dbReference type="ARBA" id="ARBA00004924"/>
    </source>
</evidence>
<feature type="domain" description="Acyltransferase MbtK/IucB-like conserved" evidence="2">
    <location>
        <begin position="27"/>
        <end position="74"/>
    </location>
</feature>
<reference evidence="3 4" key="1">
    <citation type="submission" date="2020-12" db="EMBL/GenBank/DDBJ databases">
        <title>FDA dAtabase for Regulatory Grade micrObial Sequences (FDA-ARGOS): Supporting development and validation of Infectious Disease Dx tests.</title>
        <authorList>
            <person name="Sproer C."/>
            <person name="Gronow S."/>
            <person name="Severitt S."/>
            <person name="Schroder I."/>
            <person name="Tallon L."/>
            <person name="Sadzewicz L."/>
            <person name="Zhao X."/>
            <person name="Boylan J."/>
            <person name="Ott S."/>
            <person name="Bowen H."/>
            <person name="Vavikolanu K."/>
            <person name="Mehta A."/>
            <person name="Aluvathingal J."/>
            <person name="Nadendla S."/>
            <person name="Lowell S."/>
            <person name="Myers T."/>
            <person name="Yan Y."/>
            <person name="Sichtig H."/>
        </authorList>
    </citation>
    <scope>NUCLEOTIDE SEQUENCE [LARGE SCALE GENOMIC DNA]</scope>
    <source>
        <strain evidence="3 4">FDAARGOS_872</strain>
    </source>
</reference>
<dbReference type="Pfam" id="PF13523">
    <property type="entry name" value="Acetyltransf_8"/>
    <property type="match status" value="1"/>
</dbReference>
<name>A0A7T3BRY6_9BURK</name>
<dbReference type="PANTHER" id="PTHR31438:SF1">
    <property type="entry name" value="LYSINE N-ACYLTRANSFERASE C17G9.06C-RELATED"/>
    <property type="match status" value="1"/>
</dbReference>
<dbReference type="EMBL" id="CP065725">
    <property type="protein sequence ID" value="QPT39834.1"/>
    <property type="molecule type" value="Genomic_DNA"/>
</dbReference>
<dbReference type="SUPFAM" id="SSF55729">
    <property type="entry name" value="Acyl-CoA N-acyltransferases (Nat)"/>
    <property type="match status" value="1"/>
</dbReference>
<gene>
    <name evidence="3" type="ORF">I6G29_12050</name>
</gene>
<dbReference type="Proteomes" id="UP000594903">
    <property type="component" value="Chromosome"/>
</dbReference>
<comment type="pathway">
    <text evidence="1">Siderophore biosynthesis.</text>
</comment>
<proteinExistence type="predicted"/>